<gene>
    <name evidence="1" type="ORF">HFA01_33650</name>
</gene>
<name>A0A511WXM8_9BACI</name>
<dbReference type="Proteomes" id="UP000321886">
    <property type="component" value="Unassembled WGS sequence"/>
</dbReference>
<dbReference type="AlphaFoldDB" id="A0A511WXM8"/>
<evidence type="ECO:0000313" key="2">
    <source>
        <dbReference type="Proteomes" id="UP000321886"/>
    </source>
</evidence>
<reference evidence="1 2" key="1">
    <citation type="submission" date="2019-07" db="EMBL/GenBank/DDBJ databases">
        <title>Whole genome shotgun sequence of Halobacillus faecis NBRC 103569.</title>
        <authorList>
            <person name="Hosoyama A."/>
            <person name="Uohara A."/>
            <person name="Ohji S."/>
            <person name="Ichikawa N."/>
        </authorList>
    </citation>
    <scope>NUCLEOTIDE SEQUENCE [LARGE SCALE GENOMIC DNA]</scope>
    <source>
        <strain evidence="1 2">NBRC 103569</strain>
    </source>
</reference>
<comment type="caution">
    <text evidence="1">The sequence shown here is derived from an EMBL/GenBank/DDBJ whole genome shotgun (WGS) entry which is preliminary data.</text>
</comment>
<evidence type="ECO:0000313" key="1">
    <source>
        <dbReference type="EMBL" id="GEN55103.1"/>
    </source>
</evidence>
<organism evidence="1 2">
    <name type="scientific">Halobacillus faecis</name>
    <dbReference type="NCBI Taxonomy" id="360184"/>
    <lineage>
        <taxon>Bacteria</taxon>
        <taxon>Bacillati</taxon>
        <taxon>Bacillota</taxon>
        <taxon>Bacilli</taxon>
        <taxon>Bacillales</taxon>
        <taxon>Bacillaceae</taxon>
        <taxon>Halobacillus</taxon>
    </lineage>
</organism>
<protein>
    <submittedName>
        <fullName evidence="1">Uncharacterized protein</fullName>
    </submittedName>
</protein>
<proteinExistence type="predicted"/>
<dbReference type="RefSeq" id="WP_281290522.1">
    <property type="nucleotide sequence ID" value="NZ_BJYD01000031.1"/>
</dbReference>
<accession>A0A511WXM8</accession>
<sequence length="43" mass="4606">MKRLAGLFVVLLLTLAGSWGIGESKTALDPIDGGYWSIENPES</sequence>
<dbReference type="EMBL" id="BJYD01000031">
    <property type="protein sequence ID" value="GEN55103.1"/>
    <property type="molecule type" value="Genomic_DNA"/>
</dbReference>
<keyword evidence="2" id="KW-1185">Reference proteome</keyword>